<evidence type="ECO:0000313" key="15">
    <source>
        <dbReference type="Proteomes" id="UP001189756"/>
    </source>
</evidence>
<dbReference type="GO" id="GO:0050660">
    <property type="term" value="F:flavin adenine dinucleotide binding"/>
    <property type="evidence" value="ECO:0007669"/>
    <property type="project" value="UniProtKB-UniRule"/>
</dbReference>
<dbReference type="InterPro" id="IPR047785">
    <property type="entry name" value="tRNA_MNMC2"/>
</dbReference>
<protein>
    <recommendedName>
        <fullName evidence="10">tRNA 5-methylaminomethyl-2-thiouridine biosynthesis bifunctional protein MnmC</fullName>
        <shortName evidence="10">tRNA mnm(5)s(2)U biosynthesis bifunctional protein</shortName>
    </recommendedName>
    <domain>
        <recommendedName>
            <fullName evidence="10">tRNA (mnm(5)s(2)U34)-methyltransferase</fullName>
            <ecNumber evidence="10">2.1.1.61</ecNumber>
        </recommendedName>
    </domain>
    <domain>
        <recommendedName>
            <fullName evidence="10">FAD-dependent cmnm(5)s(2)U34 oxidoreductase</fullName>
            <ecNumber evidence="10">1.5.-.-</ecNumber>
        </recommendedName>
    </domain>
</protein>
<gene>
    <name evidence="14" type="primary">mnmC_2</name>
    <name evidence="10" type="synonym">mnmC</name>
    <name evidence="13" type="synonym">mnmC_1</name>
    <name evidence="13" type="ORF">LMG18095_01055</name>
    <name evidence="14" type="ORF">R77560_03009</name>
</gene>
<evidence type="ECO:0000313" key="13">
    <source>
        <dbReference type="EMBL" id="CAJ0783385.1"/>
    </source>
</evidence>
<dbReference type="GO" id="GO:0002097">
    <property type="term" value="P:tRNA wobble base modification"/>
    <property type="evidence" value="ECO:0007669"/>
    <property type="project" value="UniProtKB-UniRule"/>
</dbReference>
<feature type="domain" description="FAD dependent oxidoreductase" evidence="11">
    <location>
        <begin position="295"/>
        <end position="665"/>
    </location>
</feature>
<dbReference type="EMBL" id="CATZAR010000002">
    <property type="protein sequence ID" value="CAJ0783385.1"/>
    <property type="molecule type" value="Genomic_DNA"/>
</dbReference>
<evidence type="ECO:0000259" key="11">
    <source>
        <dbReference type="Pfam" id="PF01266"/>
    </source>
</evidence>
<proteinExistence type="inferred from homology"/>
<dbReference type="Proteomes" id="UP001189756">
    <property type="component" value="Unassembled WGS sequence"/>
</dbReference>
<dbReference type="NCBIfam" id="NF002483">
    <property type="entry name" value="PRK01747.1-4"/>
    <property type="match status" value="1"/>
</dbReference>
<dbReference type="PANTHER" id="PTHR13847">
    <property type="entry name" value="SARCOSINE DEHYDROGENASE-RELATED"/>
    <property type="match status" value="1"/>
</dbReference>
<dbReference type="Gene3D" id="3.50.50.60">
    <property type="entry name" value="FAD/NAD(P)-binding domain"/>
    <property type="match status" value="1"/>
</dbReference>
<keyword evidence="6 10" id="KW-0819">tRNA processing</keyword>
<name>A0AAD2BQ93_9RALS</name>
<keyword evidence="7 10" id="KW-0274">FAD</keyword>
<comment type="function">
    <text evidence="10">Catalyzes the last two steps in the biosynthesis of 5-methylaminomethyl-2-thiouridine (mnm(5)s(2)U) at the wobble position (U34) in tRNA. Catalyzes the FAD-dependent demodification of cmnm(5)s(2)U34 to nm(5)s(2)U34, followed by the transfer of a methyl group from S-adenosyl-L-methionine to nm(5)s(2)U34, to form mnm(5)s(2)U34.</text>
</comment>
<evidence type="ECO:0000313" key="14">
    <source>
        <dbReference type="EMBL" id="CAJ0797335.1"/>
    </source>
</evidence>
<evidence type="ECO:0000259" key="12">
    <source>
        <dbReference type="Pfam" id="PF05430"/>
    </source>
</evidence>
<evidence type="ECO:0000256" key="3">
    <source>
        <dbReference type="ARBA" id="ARBA00022630"/>
    </source>
</evidence>
<evidence type="ECO:0000256" key="8">
    <source>
        <dbReference type="ARBA" id="ARBA00023002"/>
    </source>
</evidence>
<dbReference type="NCBIfam" id="TIGR03197">
    <property type="entry name" value="MnmC_Cterm"/>
    <property type="match status" value="1"/>
</dbReference>
<dbReference type="Proteomes" id="UP001189773">
    <property type="component" value="Unassembled WGS sequence"/>
</dbReference>
<dbReference type="InterPro" id="IPR029063">
    <property type="entry name" value="SAM-dependent_MTases_sf"/>
</dbReference>
<comment type="catalytic activity">
    <reaction evidence="10">
        <text>5-aminomethyl-2-thiouridine(34) in tRNA + S-adenosyl-L-methionine = 5-methylaminomethyl-2-thiouridine(34) in tRNA + S-adenosyl-L-homocysteine + H(+)</text>
        <dbReference type="Rhea" id="RHEA:19569"/>
        <dbReference type="Rhea" id="RHEA-COMP:10195"/>
        <dbReference type="Rhea" id="RHEA-COMP:10197"/>
        <dbReference type="ChEBI" id="CHEBI:15378"/>
        <dbReference type="ChEBI" id="CHEBI:57856"/>
        <dbReference type="ChEBI" id="CHEBI:59789"/>
        <dbReference type="ChEBI" id="CHEBI:74454"/>
        <dbReference type="ChEBI" id="CHEBI:74455"/>
        <dbReference type="EC" id="2.1.1.61"/>
    </reaction>
</comment>
<dbReference type="InterPro" id="IPR017610">
    <property type="entry name" value="tRNA_S-uridine_synth_MnmC_C"/>
</dbReference>
<comment type="caution">
    <text evidence="14">The sequence shown here is derived from an EMBL/GenBank/DDBJ whole genome shotgun (WGS) entry which is preliminary data.</text>
</comment>
<keyword evidence="9 10" id="KW-0511">Multifunctional enzyme</keyword>
<dbReference type="EC" id="1.5.-.-" evidence="10"/>
<dbReference type="InterPro" id="IPR008471">
    <property type="entry name" value="MnmC-like_methylTransf"/>
</dbReference>
<keyword evidence="16" id="KW-1185">Reference proteome</keyword>
<feature type="region of interest" description="FAD-dependent cmnm(5)s(2)U34 oxidoreductase" evidence="10">
    <location>
        <begin position="298"/>
        <end position="714"/>
    </location>
</feature>
<evidence type="ECO:0000256" key="5">
    <source>
        <dbReference type="ARBA" id="ARBA00022691"/>
    </source>
</evidence>
<keyword evidence="4 10" id="KW-0808">Transferase</keyword>
<dbReference type="GO" id="GO:0016645">
    <property type="term" value="F:oxidoreductase activity, acting on the CH-NH group of donors"/>
    <property type="evidence" value="ECO:0007669"/>
    <property type="project" value="InterPro"/>
</dbReference>
<dbReference type="EC" id="2.1.1.61" evidence="10"/>
<evidence type="ECO:0000256" key="7">
    <source>
        <dbReference type="ARBA" id="ARBA00022827"/>
    </source>
</evidence>
<dbReference type="InterPro" id="IPR036188">
    <property type="entry name" value="FAD/NAD-bd_sf"/>
</dbReference>
<keyword evidence="2 10" id="KW-0489">Methyltransferase</keyword>
<dbReference type="GO" id="GO:0004808">
    <property type="term" value="F:tRNA (5-methylaminomethyl-2-thiouridylate)(34)-methyltransferase activity"/>
    <property type="evidence" value="ECO:0007669"/>
    <property type="project" value="UniProtKB-EC"/>
</dbReference>
<comment type="subcellular location">
    <subcellularLocation>
        <location evidence="10">Cytoplasm</location>
    </subcellularLocation>
</comment>
<dbReference type="Gene3D" id="3.40.50.150">
    <property type="entry name" value="Vaccinia Virus protein VP39"/>
    <property type="match status" value="1"/>
</dbReference>
<keyword evidence="5 10" id="KW-0949">S-adenosyl-L-methionine</keyword>
<dbReference type="InterPro" id="IPR023032">
    <property type="entry name" value="tRNA_MAMT_biosynth_bifunc_MnmC"/>
</dbReference>
<dbReference type="GO" id="GO:0032259">
    <property type="term" value="P:methylation"/>
    <property type="evidence" value="ECO:0007669"/>
    <property type="project" value="UniProtKB-KW"/>
</dbReference>
<evidence type="ECO:0000313" key="16">
    <source>
        <dbReference type="Proteomes" id="UP001189773"/>
    </source>
</evidence>
<accession>A0AAD2BQ93</accession>
<evidence type="ECO:0000256" key="9">
    <source>
        <dbReference type="ARBA" id="ARBA00023268"/>
    </source>
</evidence>
<keyword evidence="1 10" id="KW-0963">Cytoplasm</keyword>
<keyword evidence="3 10" id="KW-0285">Flavoprotein</keyword>
<evidence type="ECO:0000256" key="4">
    <source>
        <dbReference type="ARBA" id="ARBA00022679"/>
    </source>
</evidence>
<dbReference type="NCBIfam" id="NF002481">
    <property type="entry name" value="PRK01747.1-2"/>
    <property type="match status" value="1"/>
</dbReference>
<dbReference type="Gene3D" id="3.30.9.10">
    <property type="entry name" value="D-Amino Acid Oxidase, subunit A, domain 2"/>
    <property type="match status" value="1"/>
</dbReference>
<feature type="region of interest" description="tRNA (mnm(5)s(2)U34)-methyltransferase" evidence="10">
    <location>
        <begin position="1"/>
        <end position="275"/>
    </location>
</feature>
<evidence type="ECO:0000256" key="2">
    <source>
        <dbReference type="ARBA" id="ARBA00022603"/>
    </source>
</evidence>
<comment type="cofactor">
    <cofactor evidence="10">
        <name>FAD</name>
        <dbReference type="ChEBI" id="CHEBI:57692"/>
    </cofactor>
</comment>
<comment type="similarity">
    <text evidence="10">In the C-terminal section; belongs to the DAO family.</text>
</comment>
<evidence type="ECO:0000256" key="10">
    <source>
        <dbReference type="HAMAP-Rule" id="MF_01102"/>
    </source>
</evidence>
<dbReference type="SUPFAM" id="SSF51905">
    <property type="entry name" value="FAD/NAD(P)-binding domain"/>
    <property type="match status" value="1"/>
</dbReference>
<dbReference type="GO" id="GO:0005737">
    <property type="term" value="C:cytoplasm"/>
    <property type="evidence" value="ECO:0007669"/>
    <property type="project" value="UniProtKB-SubCell"/>
</dbReference>
<reference evidence="14 16" key="1">
    <citation type="submission" date="2023-07" db="EMBL/GenBank/DDBJ databases">
        <authorList>
            <person name="Peeters C."/>
        </authorList>
    </citation>
    <scope>NUCLEOTIDE SEQUENCE</scope>
    <source>
        <strain evidence="13 16">LMG 18095</strain>
        <strain evidence="14">R-77560</strain>
    </source>
</reference>
<dbReference type="Pfam" id="PF05430">
    <property type="entry name" value="Methyltransf_30"/>
    <property type="match status" value="1"/>
</dbReference>
<evidence type="ECO:0000256" key="1">
    <source>
        <dbReference type="ARBA" id="ARBA00022490"/>
    </source>
</evidence>
<evidence type="ECO:0000256" key="6">
    <source>
        <dbReference type="ARBA" id="ARBA00022694"/>
    </source>
</evidence>
<dbReference type="HAMAP" id="MF_01102">
    <property type="entry name" value="MnmC"/>
    <property type="match status" value="1"/>
</dbReference>
<dbReference type="Pfam" id="PF01266">
    <property type="entry name" value="DAO"/>
    <property type="match status" value="1"/>
</dbReference>
<keyword evidence="8 10" id="KW-0560">Oxidoreductase</keyword>
<comment type="similarity">
    <text evidence="10">In the N-terminal section; belongs to the methyltransferase superfamily. tRNA (mnm(5)s(2)U34)-methyltransferase family.</text>
</comment>
<organism evidence="14 15">
    <name type="scientific">Ralstonia thomasii</name>
    <dbReference type="NCBI Taxonomy" id="3058596"/>
    <lineage>
        <taxon>Bacteria</taxon>
        <taxon>Pseudomonadati</taxon>
        <taxon>Pseudomonadota</taxon>
        <taxon>Betaproteobacteria</taxon>
        <taxon>Burkholderiales</taxon>
        <taxon>Burkholderiaceae</taxon>
        <taxon>Ralstonia</taxon>
    </lineage>
</organism>
<dbReference type="PANTHER" id="PTHR13847:SF283">
    <property type="entry name" value="TRNA 5-METHYLAMINOMETHYL-2-THIOURIDINE BIOSYNTHESIS BIFUNCTIONAL PROTEIN MNMC"/>
    <property type="match status" value="1"/>
</dbReference>
<dbReference type="InterPro" id="IPR006076">
    <property type="entry name" value="FAD-dep_OxRdtase"/>
</dbReference>
<dbReference type="AlphaFoldDB" id="A0AAD2BQ93"/>
<dbReference type="EMBL" id="CATZAZ010000006">
    <property type="protein sequence ID" value="CAJ0797335.1"/>
    <property type="molecule type" value="Genomic_DNA"/>
</dbReference>
<dbReference type="NCBIfam" id="NF033855">
    <property type="entry name" value="tRNA_MNMC2"/>
    <property type="match status" value="1"/>
</dbReference>
<feature type="domain" description="MnmC-like methyltransferase" evidence="12">
    <location>
        <begin position="155"/>
        <end position="273"/>
    </location>
</feature>
<sequence>MTVRMDSRVGPASSLKTASGLLQIKAQGKGGVTIRCFFPGCSMPRGLVLATPQLTSDGTPFSAQYDDVYHSSEGGLAQAIHVFLGGNRLPGAWQGKRTFTIVETGFGQGLNFLATWAAWRDDPQRCARLDFVSIEKHPFDRAGLSIVHPTIGALAPLAETLRQSWPVPVPGVHRLAFDGGRVTLMLFFGDAMEMLPQLSCAADAFYLDGFSPAKNPDLWQPRVFRQLARVARAGATLATYTAAGFVRRGLQEAGFEAHKAHGFGTKRDMTVAQFPTHWRTRRGPAEAPVWSQRHAIVLGAGLAGCSVAERLASRGWRITLIDANDGPAHGTSAHRAAAMHPHVSIDDSVLSRLSRAGNLLARRHWDALDRAGFATGFQPTGVLQLAEHVGDATEQQRIVRALGYPVDYIDWLNVDAAAKRVGASVPQGGWWFAQAGWVAPPDVCRANLAAAGAAIDTRWGTHVESLRQDGDQWQVLDAQGDVIASAPVVILANGLGATRLAALTSASLKPVRGQLTDVPITSLEAGAAWPKAVVCGDGYLLPTEPGAKTVRTGSSFQPGEADLTERVADHAGNLRRLSGLQPQQLGALAKLDPAQLQGYVGVRCVSANRLPLIGPLVDEAAALAPGFRLRGPHAQLPRLAGLYAALAYGSRGLTWSVLGAELLAAQIDGGPLPLESDLAAALDPGRFILRALQLRRTQEQGAAPAESEAAEPLD</sequence>